<evidence type="ECO:0000256" key="1">
    <source>
        <dbReference type="SAM" id="MobiDB-lite"/>
    </source>
</evidence>
<evidence type="ECO:0000313" key="2">
    <source>
        <dbReference type="EMBL" id="ACO73473.1"/>
    </source>
</evidence>
<feature type="compositionally biased region" description="Basic residues" evidence="1">
    <location>
        <begin position="55"/>
        <end position="65"/>
    </location>
</feature>
<gene>
    <name evidence="2" type="ordered locus">LHK_00480</name>
</gene>
<dbReference type="STRING" id="557598.LHK_00480"/>
<dbReference type="KEGG" id="lhk:LHK_00480"/>
<keyword evidence="3" id="KW-1185">Reference proteome</keyword>
<dbReference type="EMBL" id="CP001154">
    <property type="protein sequence ID" value="ACO73473.1"/>
    <property type="molecule type" value="Genomic_DNA"/>
</dbReference>
<organism evidence="2 3">
    <name type="scientific">Laribacter hongkongensis (strain HLHK9)</name>
    <dbReference type="NCBI Taxonomy" id="557598"/>
    <lineage>
        <taxon>Bacteria</taxon>
        <taxon>Pseudomonadati</taxon>
        <taxon>Pseudomonadota</taxon>
        <taxon>Betaproteobacteria</taxon>
        <taxon>Neisseriales</taxon>
        <taxon>Aquaspirillaceae</taxon>
        <taxon>Laribacter</taxon>
    </lineage>
</organism>
<reference evidence="2 3" key="1">
    <citation type="journal article" date="2009" name="PLoS Genet.">
        <title>The complete genome and proteome of Laribacter hongkongensis reveal potential mechanisms for adaptations to different temperatures and habitats.</title>
        <authorList>
            <person name="Woo P.C."/>
            <person name="Lau S.K."/>
            <person name="Tse H."/>
            <person name="Teng J.L."/>
            <person name="Curreem S.O."/>
            <person name="Tsang A.K."/>
            <person name="Fan R.Y."/>
            <person name="Wong G.K."/>
            <person name="Huang Y."/>
            <person name="Loman N.J."/>
            <person name="Snyder L.A."/>
            <person name="Cai J.J."/>
            <person name="Huang J.D."/>
            <person name="Mak W."/>
            <person name="Pallen M.J."/>
            <person name="Lok S."/>
            <person name="Yuen K.Y."/>
        </authorList>
    </citation>
    <scope>NUCLEOTIDE SEQUENCE [LARGE SCALE GENOMIC DNA]</scope>
    <source>
        <strain evidence="2 3">HLHK9</strain>
    </source>
</reference>
<dbReference type="Proteomes" id="UP000002010">
    <property type="component" value="Chromosome"/>
</dbReference>
<name>C1DC54_LARHH</name>
<protein>
    <submittedName>
        <fullName evidence="2">Uncharacterized protein</fullName>
    </submittedName>
</protein>
<accession>C1DC54</accession>
<dbReference type="AlphaFoldDB" id="C1DC54"/>
<sequence length="163" mass="16722">MAGDRFAECLAAAGPVGPEVELPGTGTDGHCHHPAEEPVTGRATGTLRTGVASGRRGHKPRRRAPARGFPAAMCGLPEPAGGRWSAITGRRPAWRLVTACTVADLSAAGGHAPGTSVLPLAGVQAGQRGASGPFAAWPASGWLAPVRKQRYRQGFCLREGPCS</sequence>
<evidence type="ECO:0000313" key="3">
    <source>
        <dbReference type="Proteomes" id="UP000002010"/>
    </source>
</evidence>
<proteinExistence type="predicted"/>
<dbReference type="HOGENOM" id="CLU_1625009_0_0_4"/>
<feature type="region of interest" description="Disordered" evidence="1">
    <location>
        <begin position="31"/>
        <end position="72"/>
    </location>
</feature>